<organism evidence="2 3">
    <name type="scientific">Aphis craccivora</name>
    <name type="common">Cowpea aphid</name>
    <dbReference type="NCBI Taxonomy" id="307492"/>
    <lineage>
        <taxon>Eukaryota</taxon>
        <taxon>Metazoa</taxon>
        <taxon>Ecdysozoa</taxon>
        <taxon>Arthropoda</taxon>
        <taxon>Hexapoda</taxon>
        <taxon>Insecta</taxon>
        <taxon>Pterygota</taxon>
        <taxon>Neoptera</taxon>
        <taxon>Paraneoptera</taxon>
        <taxon>Hemiptera</taxon>
        <taxon>Sternorrhyncha</taxon>
        <taxon>Aphidomorpha</taxon>
        <taxon>Aphidoidea</taxon>
        <taxon>Aphididae</taxon>
        <taxon>Aphidini</taxon>
        <taxon>Aphis</taxon>
        <taxon>Aphis</taxon>
    </lineage>
</organism>
<dbReference type="EMBL" id="VUJU01001714">
    <property type="protein sequence ID" value="KAF0764121.1"/>
    <property type="molecule type" value="Genomic_DNA"/>
</dbReference>
<sequence length="118" mass="14060">MTSSRSIRLIIHSKVLRGAMNNVLKSCVNFKLWGVVSDSKMNLVGVLGGHFLKFPIVFKNEGKKQKKIKEKREFLLFYRQIDFCIWFVIYIQLNFQKFLTFFDSNVYEICRKRKNLQD</sequence>
<dbReference type="AlphaFoldDB" id="A0A6G0Z161"/>
<name>A0A6G0Z161_APHCR</name>
<keyword evidence="1" id="KW-1133">Transmembrane helix</keyword>
<evidence type="ECO:0000313" key="2">
    <source>
        <dbReference type="EMBL" id="KAF0764121.1"/>
    </source>
</evidence>
<dbReference type="Proteomes" id="UP000478052">
    <property type="component" value="Unassembled WGS sequence"/>
</dbReference>
<feature type="transmembrane region" description="Helical" evidence="1">
    <location>
        <begin position="74"/>
        <end position="93"/>
    </location>
</feature>
<protein>
    <submittedName>
        <fullName evidence="2">Uncharacterized protein</fullName>
    </submittedName>
</protein>
<keyword evidence="1" id="KW-0472">Membrane</keyword>
<comment type="caution">
    <text evidence="2">The sequence shown here is derived from an EMBL/GenBank/DDBJ whole genome shotgun (WGS) entry which is preliminary data.</text>
</comment>
<proteinExistence type="predicted"/>
<keyword evidence="1" id="KW-0812">Transmembrane</keyword>
<evidence type="ECO:0000313" key="3">
    <source>
        <dbReference type="Proteomes" id="UP000478052"/>
    </source>
</evidence>
<reference evidence="2 3" key="1">
    <citation type="submission" date="2019-08" db="EMBL/GenBank/DDBJ databases">
        <title>Whole genome of Aphis craccivora.</title>
        <authorList>
            <person name="Voronova N.V."/>
            <person name="Shulinski R.S."/>
            <person name="Bandarenka Y.V."/>
            <person name="Zhorov D.G."/>
            <person name="Warner D."/>
        </authorList>
    </citation>
    <scope>NUCLEOTIDE SEQUENCE [LARGE SCALE GENOMIC DNA]</scope>
    <source>
        <strain evidence="2">180601</strain>
        <tissue evidence="2">Whole Body</tissue>
    </source>
</reference>
<keyword evidence="3" id="KW-1185">Reference proteome</keyword>
<gene>
    <name evidence="2" type="ORF">FWK35_00006273</name>
</gene>
<accession>A0A6G0Z161</accession>
<evidence type="ECO:0000256" key="1">
    <source>
        <dbReference type="SAM" id="Phobius"/>
    </source>
</evidence>